<organism evidence="2 3">
    <name type="scientific">Clostridium felsineum</name>
    <dbReference type="NCBI Taxonomy" id="36839"/>
    <lineage>
        <taxon>Bacteria</taxon>
        <taxon>Bacillati</taxon>
        <taxon>Bacillota</taxon>
        <taxon>Clostridia</taxon>
        <taxon>Eubacteriales</taxon>
        <taxon>Clostridiaceae</taxon>
        <taxon>Clostridium</taxon>
    </lineage>
</organism>
<dbReference type="InterPro" id="IPR025647">
    <property type="entry name" value="YceG_bac"/>
</dbReference>
<feature type="domain" description="Putative component of 'biosynthetic module'" evidence="1">
    <location>
        <begin position="55"/>
        <end position="308"/>
    </location>
</feature>
<dbReference type="KEGG" id="crw:CROST_009550"/>
<sequence>MSDLNNEKNESTSSRTETDAFRATKEFKEKFHDKDSFFYEPWQFADYEVCADTLKTTYDEINIWSKEEAIIRPGWKVDGNKVHVPNIFSKISGVYDDILKYRDEVNSLVTEENVLFFKKFPMFHVFPHKNISKIYSSLLNGDGKIDRQRLLGSEYWKYGNLKSGIQENIAERIIEFCELPEFWKLKCFSINIKFSLLDKFNNLITYKNDKTAKEKLIMKMSLLNIMLNLDKRLLNLLQSFDYPLTVPKIVLYNSGKSGEFSFCDAAQLMFMNSMGVDIIIFNPAGTNDIENFINESYFDLHRLQFIKENLKYKKNNFFVRLIRKIKMHFKKS</sequence>
<dbReference type="AlphaFoldDB" id="A0A1S8LMJ5"/>
<dbReference type="RefSeq" id="WP_077835225.1">
    <property type="nucleotide sequence ID" value="NZ_CP096983.1"/>
</dbReference>
<reference evidence="2 3" key="1">
    <citation type="submission" date="2022-04" db="EMBL/GenBank/DDBJ databases">
        <title>Genome sequence of C. roseum typestrain.</title>
        <authorList>
            <person name="Poehlein A."/>
            <person name="Schoch T."/>
            <person name="Duerre P."/>
            <person name="Daniel R."/>
        </authorList>
    </citation>
    <scope>NUCLEOTIDE SEQUENCE [LARGE SCALE GENOMIC DNA]</scope>
    <source>
        <strain evidence="2 3">DSM 7320</strain>
    </source>
</reference>
<name>A0A1S8LMJ5_9CLOT</name>
<dbReference type="STRING" id="84029.CROST_04260"/>
<protein>
    <recommendedName>
        <fullName evidence="1">Putative component of 'biosynthetic module' domain-containing protein</fullName>
    </recommendedName>
</protein>
<accession>A0A1S8LMJ5</accession>
<keyword evidence="3" id="KW-1185">Reference proteome</keyword>
<dbReference type="EMBL" id="CP096983">
    <property type="protein sequence ID" value="URZ10247.1"/>
    <property type="molecule type" value="Genomic_DNA"/>
</dbReference>
<dbReference type="Pfam" id="PF14266">
    <property type="entry name" value="YceG_bac"/>
    <property type="match status" value="1"/>
</dbReference>
<evidence type="ECO:0000313" key="3">
    <source>
        <dbReference type="Proteomes" id="UP000190951"/>
    </source>
</evidence>
<proteinExistence type="predicted"/>
<dbReference type="Proteomes" id="UP000190951">
    <property type="component" value="Chromosome"/>
</dbReference>
<gene>
    <name evidence="2" type="ORF">CROST_009550</name>
</gene>
<evidence type="ECO:0000313" key="2">
    <source>
        <dbReference type="EMBL" id="URZ10247.1"/>
    </source>
</evidence>
<evidence type="ECO:0000259" key="1">
    <source>
        <dbReference type="Pfam" id="PF14266"/>
    </source>
</evidence>